<evidence type="ECO:0000259" key="10">
    <source>
        <dbReference type="PROSITE" id="PS50011"/>
    </source>
</evidence>
<dbReference type="InterPro" id="IPR011009">
    <property type="entry name" value="Kinase-like_dom_sf"/>
</dbReference>
<protein>
    <recommendedName>
        <fullName evidence="5">EKC/KEOPS complex subunit BUD32</fullName>
        <ecNumber evidence="3">2.7.11.1</ecNumber>
    </recommendedName>
    <alternativeName>
        <fullName evidence="6 7">Atypical Serine/threonine protein kinase BUD32</fullName>
    </alternativeName>
    <alternativeName>
        <fullName evidence="4">EKC/KEOPS complex subunit bud32</fullName>
    </alternativeName>
</protein>
<dbReference type="GO" id="GO:0004674">
    <property type="term" value="F:protein serine/threonine kinase activity"/>
    <property type="evidence" value="ECO:0007669"/>
    <property type="project" value="UniProtKB-EC"/>
</dbReference>
<keyword evidence="12" id="KW-1185">Reference proteome</keyword>
<evidence type="ECO:0000256" key="7">
    <source>
        <dbReference type="ARBA" id="ARBA00033194"/>
    </source>
</evidence>
<comment type="catalytic activity">
    <reaction evidence="8">
        <text>L-threonyl-[protein] + ATP = O-phospho-L-threonyl-[protein] + ADP + H(+)</text>
        <dbReference type="Rhea" id="RHEA:46608"/>
        <dbReference type="Rhea" id="RHEA-COMP:11060"/>
        <dbReference type="Rhea" id="RHEA-COMP:11605"/>
        <dbReference type="ChEBI" id="CHEBI:15378"/>
        <dbReference type="ChEBI" id="CHEBI:30013"/>
        <dbReference type="ChEBI" id="CHEBI:30616"/>
        <dbReference type="ChEBI" id="CHEBI:61977"/>
        <dbReference type="ChEBI" id="CHEBI:456216"/>
        <dbReference type="EC" id="2.7.11.1"/>
    </reaction>
</comment>
<sequence length="109" mass="12568">MRDAILVHRSLFMDARILYRDVSINNIILTDPAVNNSRYGLLIDFDLVISLIDVNSDEDTLTITGTMEFITLGILQANFYNPDIGYKHTYRHDLESFFYVLISPCILFC</sequence>
<dbReference type="AlphaFoldDB" id="A0A9X9LBJ8"/>
<evidence type="ECO:0000313" key="12">
    <source>
        <dbReference type="Proteomes" id="UP000324639"/>
    </source>
</evidence>
<comment type="function">
    <text evidence="1">Component of the EKC/KEOPS complex that is required for the formation of a threonylcarbamoyl group on adenosine at position 37 (t(6)A37) in tRNAs that read codons beginning with adenine. The complex is probably involved in the transfer of the threonylcarbamoyl moiety of threonylcarbamoyl-AMP (TC-AMP) to the N6 group of A37. BUD32 has ATPase activity in the context of the EKC/KEOPS complex and likely plays a supporting role to the catalytic subunit KAE1. The EKC/KEOPS complex also promotes both telomere uncapping and telomere elongation. The complex is required for efficient recruitment of transcriptional coactivators.</text>
</comment>
<dbReference type="GO" id="GO:0005524">
    <property type="term" value="F:ATP binding"/>
    <property type="evidence" value="ECO:0007669"/>
    <property type="project" value="InterPro"/>
</dbReference>
<evidence type="ECO:0000256" key="2">
    <source>
        <dbReference type="ARBA" id="ARBA00011534"/>
    </source>
</evidence>
<dbReference type="Proteomes" id="UP000324639">
    <property type="component" value="Chromosome Bgt_-04"/>
</dbReference>
<feature type="domain" description="Protein kinase" evidence="10">
    <location>
        <begin position="1"/>
        <end position="109"/>
    </location>
</feature>
<dbReference type="InterPro" id="IPR000719">
    <property type="entry name" value="Prot_kinase_dom"/>
</dbReference>
<name>A0A9X9LBJ8_BLUGR</name>
<proteinExistence type="predicted"/>
<evidence type="ECO:0000256" key="6">
    <source>
        <dbReference type="ARBA" id="ARBA00030980"/>
    </source>
</evidence>
<evidence type="ECO:0000256" key="3">
    <source>
        <dbReference type="ARBA" id="ARBA00012513"/>
    </source>
</evidence>
<accession>A0A9X9LBJ8</accession>
<reference evidence="11 12" key="1">
    <citation type="submission" date="2018-08" db="EMBL/GenBank/DDBJ databases">
        <authorList>
            <person name="Muller C M."/>
        </authorList>
    </citation>
    <scope>NUCLEOTIDE SEQUENCE [LARGE SCALE GENOMIC DNA]</scope>
</reference>
<evidence type="ECO:0000256" key="4">
    <source>
        <dbReference type="ARBA" id="ARBA00013948"/>
    </source>
</evidence>
<dbReference type="PROSITE" id="PS50011">
    <property type="entry name" value="PROTEIN_KINASE_DOM"/>
    <property type="match status" value="1"/>
</dbReference>
<dbReference type="SUPFAM" id="SSF56112">
    <property type="entry name" value="Protein kinase-like (PK-like)"/>
    <property type="match status" value="1"/>
</dbReference>
<dbReference type="InterPro" id="IPR040976">
    <property type="entry name" value="Pkinase_fungal"/>
</dbReference>
<gene>
    <name evidence="11" type="ORF">BGT96224V316_LOCUS2608</name>
</gene>
<dbReference type="PROSITE" id="PS00109">
    <property type="entry name" value="PROTEIN_KINASE_TYR"/>
    <property type="match status" value="1"/>
</dbReference>
<dbReference type="InterPro" id="IPR008266">
    <property type="entry name" value="Tyr_kinase_AS"/>
</dbReference>
<evidence type="ECO:0000256" key="9">
    <source>
        <dbReference type="ARBA" id="ARBA00048679"/>
    </source>
</evidence>
<dbReference type="Gene3D" id="1.10.510.10">
    <property type="entry name" value="Transferase(Phosphotransferase) domain 1"/>
    <property type="match status" value="1"/>
</dbReference>
<comment type="catalytic activity">
    <reaction evidence="9">
        <text>L-seryl-[protein] + ATP = O-phospho-L-seryl-[protein] + ADP + H(+)</text>
        <dbReference type="Rhea" id="RHEA:17989"/>
        <dbReference type="Rhea" id="RHEA-COMP:9863"/>
        <dbReference type="Rhea" id="RHEA-COMP:11604"/>
        <dbReference type="ChEBI" id="CHEBI:15378"/>
        <dbReference type="ChEBI" id="CHEBI:29999"/>
        <dbReference type="ChEBI" id="CHEBI:30616"/>
        <dbReference type="ChEBI" id="CHEBI:83421"/>
        <dbReference type="ChEBI" id="CHEBI:456216"/>
        <dbReference type="EC" id="2.7.11.1"/>
    </reaction>
</comment>
<comment type="subunit">
    <text evidence="2">Component of the EKC/KEOPS complex composed of at least BUD32, CGI121, GON7, KAE1 and PCC1; the whole complex dimerizes.</text>
</comment>
<evidence type="ECO:0000256" key="1">
    <source>
        <dbReference type="ARBA" id="ARBA00003747"/>
    </source>
</evidence>
<dbReference type="Pfam" id="PF17667">
    <property type="entry name" value="Pkinase_fungal"/>
    <property type="match status" value="1"/>
</dbReference>
<dbReference type="EC" id="2.7.11.1" evidence="3"/>
<evidence type="ECO:0000313" key="11">
    <source>
        <dbReference type="EMBL" id="VCU41367.1"/>
    </source>
</evidence>
<dbReference type="EMBL" id="LR026987">
    <property type="protein sequence ID" value="VCU41367.1"/>
    <property type="molecule type" value="Genomic_DNA"/>
</dbReference>
<evidence type="ECO:0000256" key="8">
    <source>
        <dbReference type="ARBA" id="ARBA00047899"/>
    </source>
</evidence>
<organism evidence="11 12">
    <name type="scientific">Blumeria graminis f. sp. tritici</name>
    <dbReference type="NCBI Taxonomy" id="62690"/>
    <lineage>
        <taxon>Eukaryota</taxon>
        <taxon>Fungi</taxon>
        <taxon>Dikarya</taxon>
        <taxon>Ascomycota</taxon>
        <taxon>Pezizomycotina</taxon>
        <taxon>Leotiomycetes</taxon>
        <taxon>Erysiphales</taxon>
        <taxon>Erysiphaceae</taxon>
        <taxon>Blumeria</taxon>
    </lineage>
</organism>
<evidence type="ECO:0000256" key="5">
    <source>
        <dbReference type="ARBA" id="ARBA00019973"/>
    </source>
</evidence>
<dbReference type="PANTHER" id="PTHR38248">
    <property type="entry name" value="FUNK1 6"/>
    <property type="match status" value="1"/>
</dbReference>
<dbReference type="PANTHER" id="PTHR38248:SF2">
    <property type="entry name" value="FUNK1 11"/>
    <property type="match status" value="1"/>
</dbReference>